<dbReference type="Ensembl" id="ENSCPOT00000039216.1">
    <property type="protein sequence ID" value="ENSCPOP00000023500.1"/>
    <property type="gene ID" value="ENSCPOG00000005457.4"/>
</dbReference>
<reference evidence="4" key="1">
    <citation type="journal article" date="2011" name="Nature">
        <title>A high-resolution map of human evolutionary constraint using 29 mammals.</title>
        <authorList>
            <person name="Lindblad-Toh K."/>
            <person name="Garber M."/>
            <person name="Zuk O."/>
            <person name="Lin M.F."/>
            <person name="Parker B.J."/>
            <person name="Washietl S."/>
            <person name="Kheradpour P."/>
            <person name="Ernst J."/>
            <person name="Jordan G."/>
            <person name="Mauceli E."/>
            <person name="Ward L.D."/>
            <person name="Lowe C.B."/>
            <person name="Holloway A.K."/>
            <person name="Clamp M."/>
            <person name="Gnerre S."/>
            <person name="Alfoldi J."/>
            <person name="Beal K."/>
            <person name="Chang J."/>
            <person name="Clawson H."/>
            <person name="Cuff J."/>
            <person name="Di Palma F."/>
            <person name="Fitzgerald S."/>
            <person name="Flicek P."/>
            <person name="Guttman M."/>
            <person name="Hubisz M.J."/>
            <person name="Jaffe D.B."/>
            <person name="Jungreis I."/>
            <person name="Kent W.J."/>
            <person name="Kostka D."/>
            <person name="Lara M."/>
            <person name="Martins A.L."/>
            <person name="Massingham T."/>
            <person name="Moltke I."/>
            <person name="Raney B.J."/>
            <person name="Rasmussen M.D."/>
            <person name="Robinson J."/>
            <person name="Stark A."/>
            <person name="Vilella A.J."/>
            <person name="Wen J."/>
            <person name="Xie X."/>
            <person name="Zody M.C."/>
            <person name="Baldwin J."/>
            <person name="Bloom T."/>
            <person name="Chin C.W."/>
            <person name="Heiman D."/>
            <person name="Nicol R."/>
            <person name="Nusbaum C."/>
            <person name="Young S."/>
            <person name="Wilkinson J."/>
            <person name="Worley K.C."/>
            <person name="Kovar C.L."/>
            <person name="Muzny D.M."/>
            <person name="Gibbs R.A."/>
            <person name="Cree A."/>
            <person name="Dihn H.H."/>
            <person name="Fowler G."/>
            <person name="Jhangiani S."/>
            <person name="Joshi V."/>
            <person name="Lee S."/>
            <person name="Lewis L.R."/>
            <person name="Nazareth L.V."/>
            <person name="Okwuonu G."/>
            <person name="Santibanez J."/>
            <person name="Warren W.C."/>
            <person name="Mardis E.R."/>
            <person name="Weinstock G.M."/>
            <person name="Wilson R.K."/>
            <person name="Delehaunty K."/>
            <person name="Dooling D."/>
            <person name="Fronik C."/>
            <person name="Fulton L."/>
            <person name="Fulton B."/>
            <person name="Graves T."/>
            <person name="Minx P."/>
            <person name="Sodergren E."/>
            <person name="Birney E."/>
            <person name="Margulies E.H."/>
            <person name="Herrero J."/>
            <person name="Green E.D."/>
            <person name="Haussler D."/>
            <person name="Siepel A."/>
            <person name="Goldman N."/>
            <person name="Pollard K.S."/>
            <person name="Pedersen J.S."/>
            <person name="Lander E.S."/>
            <person name="Kellis M."/>
        </authorList>
    </citation>
    <scope>NUCLEOTIDE SEQUENCE [LARGE SCALE GENOMIC DNA]</scope>
    <source>
        <strain evidence="4">2N</strain>
    </source>
</reference>
<organism evidence="3 4">
    <name type="scientific">Cavia porcellus</name>
    <name type="common">Guinea pig</name>
    <dbReference type="NCBI Taxonomy" id="10141"/>
    <lineage>
        <taxon>Eukaryota</taxon>
        <taxon>Metazoa</taxon>
        <taxon>Chordata</taxon>
        <taxon>Craniata</taxon>
        <taxon>Vertebrata</taxon>
        <taxon>Euteleostomi</taxon>
        <taxon>Mammalia</taxon>
        <taxon>Eutheria</taxon>
        <taxon>Euarchontoglires</taxon>
        <taxon>Glires</taxon>
        <taxon>Rodentia</taxon>
        <taxon>Hystricomorpha</taxon>
        <taxon>Caviidae</taxon>
        <taxon>Cavia</taxon>
    </lineage>
</organism>
<dbReference type="PANTHER" id="PTHR46478">
    <property type="entry name" value="VON WILLEBRAND FACTOR A DOMAIN-CONTAINING PROTEIN 3A"/>
    <property type="match status" value="1"/>
</dbReference>
<dbReference type="EMBL" id="AAKN02007646">
    <property type="status" value="NOT_ANNOTATED_CDS"/>
    <property type="molecule type" value="Genomic_DNA"/>
</dbReference>
<dbReference type="STRING" id="10141.ENSCPOP00000023500"/>
<feature type="region of interest" description="Disordered" evidence="1">
    <location>
        <begin position="707"/>
        <end position="734"/>
    </location>
</feature>
<dbReference type="Bgee" id="ENSCPOG00000005457">
    <property type="expression patterns" value="Expressed in testis and 6 other cell types or tissues"/>
</dbReference>
<dbReference type="Gene3D" id="3.40.50.410">
    <property type="entry name" value="von Willebrand factor, type A domain"/>
    <property type="match status" value="3"/>
</dbReference>
<dbReference type="AlphaFoldDB" id="H0V5I1"/>
<name>H0V5I1_CAVPO</name>
<dbReference type="eggNOG" id="ENOG502QTDG">
    <property type="taxonomic scope" value="Eukaryota"/>
</dbReference>
<sequence>MNECRLSMKRNTNRHQKQLSQKDVNGLDQNPDDGLPVTQVNQTQDLLRLQGNEIQSVLEDPEDWLSTHSLKFEKLTLADLISQGTAVLEENSSVMQEIHFSTQTICHFESKLSEIIKLYQQRIQWLTENSKKAFGLIRGTRVAILIDASVASRGPRTEEFQNDFMSLVDEQLSLKEKLYVLSFGTTARPLWPDPTEVCTSNLQELKLWVKKLQPEGGSNLLQALKKTFTLQGLNSLMIIMRSCPDQPLEILSDYIQQSTVGSGLIIHFITYKCDDQVPSAVLKNLAEALGGCYHCYSPETELYTSRDVDELLAEIQKAQGLLNHIQALRQSSPCEELARMMKEIATEYTRESLTDLLPKPPKHDAPLTIVFPNLEKTSAEWLKINGLKAKKLSLYQILAPNAFSLVEEFVPILQKTVSSTIHEKTMVQFEWHDGTVKNIHVDPPFLYEYQKQLSRAMRGYERRVEWLSLASRRIWGTICEKRVVILLDISVTNSMYIIHIQHSLRLLLEEQLSNKDCFNLIAFGSTVESWRPEMVPVSHDNLQRAWRWALSLQCGGSRNVLGALRKAVEVDFRDKDKHQSQGIYLLTGGIPDQDVPTLSAYMAESCGGCDLQLNVSLFSVGEPQMDSTPPACYASRSDTASAYRAIAWATGGRFHWFGDTGIYESDDINAIKSEMEKALNYSQKCALLVASLKNHLRKELENVAVSKEKPKMLKQRSQPKESSLPKPTAPSMARMNIKDDLERERSPPSKSLKCRQLSGKVRISPAQLMEEGTVEWKRKIKSRAAQTALSLFYTETGNTVGSIYKKYPQRIRIRRTISSVNLPRKDTVCSSQEWLANYGLKKLKMEISRCLGPSCSHQKSTQSSAKHCDVIPSIEINGVVRHIQWTLREMDVYIACLEKVMRCYIQRLRWLLSGSRRLFGAILESKVCILLDTSGSTGPYLQGVKSEMVLLIWEQLRKHCDSFNLLSFSDSLQPWQDTLVETTDAACREAIQWLTHLQAQGSTSILQALSKAFSFHDVQGLYLLTDGKPDTSCSLVLDAVHRLQEERDVKVHTVSLSCTDRAAVEFLKKLASLTGGRYHCPVSGDTLCRMHSLLTRGCIDERDPPLPLFEGDDLRRLAQEITKTRRFLAQAQVFRSQLQKKSNDAPQVTLC</sequence>
<dbReference type="Ensembl" id="ENSCPOT00000005515.3">
    <property type="protein sequence ID" value="ENSCPOP00000004913.3"/>
    <property type="gene ID" value="ENSCPOG00000005457.4"/>
</dbReference>
<dbReference type="InterPro" id="IPR002035">
    <property type="entry name" value="VWF_A"/>
</dbReference>
<keyword evidence="4" id="KW-1185">Reference proteome</keyword>
<dbReference type="Proteomes" id="UP000005447">
    <property type="component" value="Unassembled WGS sequence"/>
</dbReference>
<dbReference type="KEGG" id="cpoc:100714342"/>
<dbReference type="InterPro" id="IPR036465">
    <property type="entry name" value="vWFA_dom_sf"/>
</dbReference>
<evidence type="ECO:0000313" key="3">
    <source>
        <dbReference type="Ensembl" id="ENSCPOP00000004913.3"/>
    </source>
</evidence>
<dbReference type="Pfam" id="PF13768">
    <property type="entry name" value="VWA_3"/>
    <property type="match status" value="3"/>
</dbReference>
<dbReference type="VEuPathDB" id="HostDB:ENSCPOG00000005457"/>
<evidence type="ECO:0000313" key="4">
    <source>
        <dbReference type="Proteomes" id="UP000005447"/>
    </source>
</evidence>
<evidence type="ECO:0000256" key="1">
    <source>
        <dbReference type="SAM" id="MobiDB-lite"/>
    </source>
</evidence>
<reference evidence="3" key="2">
    <citation type="submission" date="2025-05" db="UniProtKB">
        <authorList>
            <consortium name="Ensembl"/>
        </authorList>
    </citation>
    <scope>IDENTIFICATION</scope>
    <source>
        <strain evidence="3">2N</strain>
    </source>
</reference>
<evidence type="ECO:0000259" key="2">
    <source>
        <dbReference type="PROSITE" id="PS50234"/>
    </source>
</evidence>
<feature type="region of interest" description="Disordered" evidence="1">
    <location>
        <begin position="1"/>
        <end position="37"/>
    </location>
</feature>
<dbReference type="PROSITE" id="PS50234">
    <property type="entry name" value="VWFA"/>
    <property type="match status" value="1"/>
</dbReference>
<dbReference type="PANTHER" id="PTHR46478:SF1">
    <property type="entry name" value="VON WILLEBRAND FACTOR A DOMAIN-CONTAINING PROTEIN 3A"/>
    <property type="match status" value="1"/>
</dbReference>
<accession>H0V5I1</accession>
<proteinExistence type="predicted"/>
<dbReference type="OMA" id="PNCTHQK"/>
<protein>
    <submittedName>
        <fullName evidence="3">von Willebrand factor A domain containing 3A</fullName>
    </submittedName>
</protein>
<feature type="domain" description="VWFA" evidence="2">
    <location>
        <begin position="926"/>
        <end position="1125"/>
    </location>
</feature>
<dbReference type="HOGENOM" id="CLU_008839_0_0_1"/>
<dbReference type="OrthoDB" id="299997at2759"/>
<gene>
    <name evidence="3" type="primary">VWA3A</name>
</gene>
<dbReference type="GeneTree" id="ENSGT00940000159290"/>
<dbReference type="SMART" id="SM00327">
    <property type="entry name" value="VWA"/>
    <property type="match status" value="2"/>
</dbReference>
<feature type="compositionally biased region" description="Basic residues" evidence="1">
    <location>
        <begin position="7"/>
        <end position="17"/>
    </location>
</feature>
<dbReference type="EMBL" id="AAKN02007647">
    <property type="status" value="NOT_ANNOTATED_CDS"/>
    <property type="molecule type" value="Genomic_DNA"/>
</dbReference>
<dbReference type="SUPFAM" id="SSF53300">
    <property type="entry name" value="vWA-like"/>
    <property type="match status" value="3"/>
</dbReference>
<dbReference type="CDD" id="cd00198">
    <property type="entry name" value="vWFA"/>
    <property type="match status" value="1"/>
</dbReference>